<feature type="domain" description="Smf/DprA SLOG" evidence="1">
    <location>
        <begin position="6"/>
        <end position="151"/>
    </location>
</feature>
<evidence type="ECO:0000313" key="3">
    <source>
        <dbReference type="Proteomes" id="UP001597097"/>
    </source>
</evidence>
<accession>A0ABW4GEI6</accession>
<organism evidence="2 3">
    <name type="scientific">Nonomuraea guangzhouensis</name>
    <dbReference type="NCBI Taxonomy" id="1291555"/>
    <lineage>
        <taxon>Bacteria</taxon>
        <taxon>Bacillati</taxon>
        <taxon>Actinomycetota</taxon>
        <taxon>Actinomycetes</taxon>
        <taxon>Streptosporangiales</taxon>
        <taxon>Streptosporangiaceae</taxon>
        <taxon>Nonomuraea</taxon>
    </lineage>
</organism>
<dbReference type="Pfam" id="PF02481">
    <property type="entry name" value="DNA_processg_A"/>
    <property type="match status" value="1"/>
</dbReference>
<proteinExistence type="predicted"/>
<evidence type="ECO:0000313" key="2">
    <source>
        <dbReference type="EMBL" id="MFD1540676.1"/>
    </source>
</evidence>
<dbReference type="InterPro" id="IPR057666">
    <property type="entry name" value="DrpA_SLOG"/>
</dbReference>
<sequence length="152" mass="16478">MPLAAAITGTRSTGHREPTWFADLFGTYLGPFATEDAHFNIGGAVGIDSLSLLWLAGNSKSRITIVVPGTVEQQPAEARQAIAQCRDRIAEITELRATEVQTQAYHARNRWMVDRAALVIGFPLEGAEDTSGTWQTINYGASQGKPRLIVPV</sequence>
<comment type="caution">
    <text evidence="2">The sequence shown here is derived from an EMBL/GenBank/DDBJ whole genome shotgun (WGS) entry which is preliminary data.</text>
</comment>
<dbReference type="RefSeq" id="WP_219527104.1">
    <property type="nucleotide sequence ID" value="NZ_JAHKRM010000001.1"/>
</dbReference>
<reference evidence="3" key="1">
    <citation type="journal article" date="2019" name="Int. J. Syst. Evol. Microbiol.">
        <title>The Global Catalogue of Microorganisms (GCM) 10K type strain sequencing project: providing services to taxonomists for standard genome sequencing and annotation.</title>
        <authorList>
            <consortium name="The Broad Institute Genomics Platform"/>
            <consortium name="The Broad Institute Genome Sequencing Center for Infectious Disease"/>
            <person name="Wu L."/>
            <person name="Ma J."/>
        </authorList>
    </citation>
    <scope>NUCLEOTIDE SEQUENCE [LARGE SCALE GENOMIC DNA]</scope>
    <source>
        <strain evidence="3">CGMCC 1.15399</strain>
    </source>
</reference>
<name>A0ABW4GEI6_9ACTN</name>
<evidence type="ECO:0000259" key="1">
    <source>
        <dbReference type="Pfam" id="PF02481"/>
    </source>
</evidence>
<gene>
    <name evidence="2" type="ORF">ACFSJ0_26715</name>
</gene>
<dbReference type="EMBL" id="JBHUCM010000019">
    <property type="protein sequence ID" value="MFD1540676.1"/>
    <property type="molecule type" value="Genomic_DNA"/>
</dbReference>
<protein>
    <submittedName>
        <fullName evidence="2">DNA-processing protein DprA</fullName>
    </submittedName>
</protein>
<keyword evidence="3" id="KW-1185">Reference proteome</keyword>
<dbReference type="Proteomes" id="UP001597097">
    <property type="component" value="Unassembled WGS sequence"/>
</dbReference>